<name>A0ABW4U0U9_9SPHN</name>
<dbReference type="RefSeq" id="WP_380930141.1">
    <property type="nucleotide sequence ID" value="NZ_JBHUGS010000003.1"/>
</dbReference>
<evidence type="ECO:0000313" key="2">
    <source>
        <dbReference type="EMBL" id="MFD1951442.1"/>
    </source>
</evidence>
<dbReference type="Proteomes" id="UP001597400">
    <property type="component" value="Unassembled WGS sequence"/>
</dbReference>
<reference evidence="3" key="1">
    <citation type="journal article" date="2019" name="Int. J. Syst. Evol. Microbiol.">
        <title>The Global Catalogue of Microorganisms (GCM) 10K type strain sequencing project: providing services to taxonomists for standard genome sequencing and annotation.</title>
        <authorList>
            <consortium name="The Broad Institute Genomics Platform"/>
            <consortium name="The Broad Institute Genome Sequencing Center for Infectious Disease"/>
            <person name="Wu L."/>
            <person name="Ma J."/>
        </authorList>
    </citation>
    <scope>NUCLEOTIDE SEQUENCE [LARGE SCALE GENOMIC DNA]</scope>
    <source>
        <strain evidence="3">CGMCC 1.12702</strain>
    </source>
</reference>
<feature type="compositionally biased region" description="Basic and acidic residues" evidence="1">
    <location>
        <begin position="48"/>
        <end position="61"/>
    </location>
</feature>
<keyword evidence="3" id="KW-1185">Reference proteome</keyword>
<evidence type="ECO:0008006" key="4">
    <source>
        <dbReference type="Google" id="ProtNLM"/>
    </source>
</evidence>
<gene>
    <name evidence="2" type="ORF">ACFSGX_11770</name>
</gene>
<protein>
    <recommendedName>
        <fullName evidence="4">Sigma-like protein</fullName>
    </recommendedName>
</protein>
<feature type="region of interest" description="Disordered" evidence="1">
    <location>
        <begin position="1"/>
        <end position="67"/>
    </location>
</feature>
<dbReference type="EMBL" id="JBHUGS010000003">
    <property type="protein sequence ID" value="MFD1951442.1"/>
    <property type="molecule type" value="Genomic_DNA"/>
</dbReference>
<evidence type="ECO:0000256" key="1">
    <source>
        <dbReference type="SAM" id="MobiDB-lite"/>
    </source>
</evidence>
<organism evidence="2 3">
    <name type="scientific">Sphingomonas arantia</name>
    <dbReference type="NCBI Taxonomy" id="1460676"/>
    <lineage>
        <taxon>Bacteria</taxon>
        <taxon>Pseudomonadati</taxon>
        <taxon>Pseudomonadota</taxon>
        <taxon>Alphaproteobacteria</taxon>
        <taxon>Sphingomonadales</taxon>
        <taxon>Sphingomonadaceae</taxon>
        <taxon>Sphingomonas</taxon>
    </lineage>
</organism>
<proteinExistence type="predicted"/>
<evidence type="ECO:0000313" key="3">
    <source>
        <dbReference type="Proteomes" id="UP001597400"/>
    </source>
</evidence>
<feature type="compositionally biased region" description="Pro residues" evidence="1">
    <location>
        <begin position="1"/>
        <end position="10"/>
    </location>
</feature>
<sequence length="67" mass="7035">MTSPLQPTPDPLKEPATKGADGGASITGEAHMPRDPDDDSVNGSQNLEQRHAPDTFKDGDPANHGSR</sequence>
<comment type="caution">
    <text evidence="2">The sequence shown here is derived from an EMBL/GenBank/DDBJ whole genome shotgun (WGS) entry which is preliminary data.</text>
</comment>
<accession>A0ABW4U0U9</accession>